<dbReference type="Proteomes" id="UP000828390">
    <property type="component" value="Unassembled WGS sequence"/>
</dbReference>
<comment type="caution">
    <text evidence="1">The sequence shown here is derived from an EMBL/GenBank/DDBJ whole genome shotgun (WGS) entry which is preliminary data.</text>
</comment>
<reference evidence="1" key="2">
    <citation type="submission" date="2020-11" db="EMBL/GenBank/DDBJ databases">
        <authorList>
            <person name="McCartney M.A."/>
            <person name="Auch B."/>
            <person name="Kono T."/>
            <person name="Mallez S."/>
            <person name="Becker A."/>
            <person name="Gohl D.M."/>
            <person name="Silverstein K.A.T."/>
            <person name="Koren S."/>
            <person name="Bechman K.B."/>
            <person name="Herman A."/>
            <person name="Abrahante J.E."/>
            <person name="Garbe J."/>
        </authorList>
    </citation>
    <scope>NUCLEOTIDE SEQUENCE</scope>
    <source>
        <strain evidence="1">Duluth1</strain>
        <tissue evidence="1">Whole animal</tissue>
    </source>
</reference>
<accession>A0A9D4DEZ9</accession>
<keyword evidence="2" id="KW-1185">Reference proteome</keyword>
<protein>
    <submittedName>
        <fullName evidence="1">Uncharacterized protein</fullName>
    </submittedName>
</protein>
<sequence>MSSRRESSVFIRWSMCSRRLVSCPSCSFIRVSYLSISASIRIIFSRSCSSYVNSDLYLGSREAPRVAPGADIANSNPNTAQARCMTLLGRGAENRLKVRQSSELYNVRIQTRSPKI</sequence>
<organism evidence="1 2">
    <name type="scientific">Dreissena polymorpha</name>
    <name type="common">Zebra mussel</name>
    <name type="synonym">Mytilus polymorpha</name>
    <dbReference type="NCBI Taxonomy" id="45954"/>
    <lineage>
        <taxon>Eukaryota</taxon>
        <taxon>Metazoa</taxon>
        <taxon>Spiralia</taxon>
        <taxon>Lophotrochozoa</taxon>
        <taxon>Mollusca</taxon>
        <taxon>Bivalvia</taxon>
        <taxon>Autobranchia</taxon>
        <taxon>Heteroconchia</taxon>
        <taxon>Euheterodonta</taxon>
        <taxon>Imparidentia</taxon>
        <taxon>Neoheterodontei</taxon>
        <taxon>Myida</taxon>
        <taxon>Dreissenoidea</taxon>
        <taxon>Dreissenidae</taxon>
        <taxon>Dreissena</taxon>
    </lineage>
</organism>
<evidence type="ECO:0000313" key="2">
    <source>
        <dbReference type="Proteomes" id="UP000828390"/>
    </source>
</evidence>
<evidence type="ECO:0000313" key="1">
    <source>
        <dbReference type="EMBL" id="KAH3747538.1"/>
    </source>
</evidence>
<gene>
    <name evidence="1" type="ORF">DPMN_181965</name>
</gene>
<dbReference type="AlphaFoldDB" id="A0A9D4DEZ9"/>
<proteinExistence type="predicted"/>
<name>A0A9D4DEZ9_DREPO</name>
<dbReference type="EMBL" id="JAIWYP010000010">
    <property type="protein sequence ID" value="KAH3747538.1"/>
    <property type="molecule type" value="Genomic_DNA"/>
</dbReference>
<reference evidence="1" key="1">
    <citation type="journal article" date="2019" name="bioRxiv">
        <title>The Genome of the Zebra Mussel, Dreissena polymorpha: A Resource for Invasive Species Research.</title>
        <authorList>
            <person name="McCartney M.A."/>
            <person name="Auch B."/>
            <person name="Kono T."/>
            <person name="Mallez S."/>
            <person name="Zhang Y."/>
            <person name="Obille A."/>
            <person name="Becker A."/>
            <person name="Abrahante J.E."/>
            <person name="Garbe J."/>
            <person name="Badalamenti J.P."/>
            <person name="Herman A."/>
            <person name="Mangelson H."/>
            <person name="Liachko I."/>
            <person name="Sullivan S."/>
            <person name="Sone E.D."/>
            <person name="Koren S."/>
            <person name="Silverstein K.A.T."/>
            <person name="Beckman K.B."/>
            <person name="Gohl D.M."/>
        </authorList>
    </citation>
    <scope>NUCLEOTIDE SEQUENCE</scope>
    <source>
        <strain evidence="1">Duluth1</strain>
        <tissue evidence="1">Whole animal</tissue>
    </source>
</reference>